<reference evidence="12 15" key="1">
    <citation type="journal article" date="2014" name="J. Bacteriol.">
        <title>Role of an Archaeal PitA Transporter in the Copper and Arsenic Resistance of Metallosphaera sedula, an Extreme Thermoacidophile.</title>
        <authorList>
            <person name="McCarthy S."/>
            <person name="Ai C."/>
            <person name="Wheaton G."/>
            <person name="Tevatia R."/>
            <person name="Eckrich V."/>
            <person name="Kelly R."/>
            <person name="Blum P."/>
        </authorList>
    </citation>
    <scope>NUCLEOTIDE SEQUENCE [LARGE SCALE GENOMIC DNA]</scope>
    <source>
        <strain evidence="12 15">CuR1</strain>
    </source>
</reference>
<evidence type="ECO:0000313" key="17">
    <source>
        <dbReference type="Proteomes" id="UP000068832"/>
    </source>
</evidence>
<evidence type="ECO:0000256" key="6">
    <source>
        <dbReference type="ARBA" id="ARBA00022840"/>
    </source>
</evidence>
<feature type="transmembrane region" description="Helical" evidence="10">
    <location>
        <begin position="411"/>
        <end position="436"/>
    </location>
</feature>
<dbReference type="InterPro" id="IPR023298">
    <property type="entry name" value="ATPase_P-typ_TM_dom_sf"/>
</dbReference>
<dbReference type="PROSITE" id="PS00154">
    <property type="entry name" value="ATPASE_E1_E2"/>
    <property type="match status" value="1"/>
</dbReference>
<proteinExistence type="inferred from homology"/>
<feature type="domain" description="HMA" evidence="11">
    <location>
        <begin position="13"/>
        <end position="77"/>
    </location>
</feature>
<dbReference type="EMBL" id="CP012173">
    <property type="protein sequence ID" value="AKV75864.1"/>
    <property type="molecule type" value="Genomic_DNA"/>
</dbReference>
<keyword evidence="6" id="KW-0067">ATP-binding</keyword>
<evidence type="ECO:0000256" key="9">
    <source>
        <dbReference type="ARBA" id="ARBA00023136"/>
    </source>
</evidence>
<dbReference type="PRINTS" id="PR00119">
    <property type="entry name" value="CATATPASE"/>
</dbReference>
<protein>
    <submittedName>
        <fullName evidence="13">ATPase P</fullName>
    </submittedName>
    <submittedName>
        <fullName evidence="12">Heavy metal translocating P-type ATPase</fullName>
    </submittedName>
</protein>
<dbReference type="GO" id="GO:0043682">
    <property type="term" value="F:P-type divalent copper transporter activity"/>
    <property type="evidence" value="ECO:0007669"/>
    <property type="project" value="TreeGrafter"/>
</dbReference>
<comment type="similarity">
    <text evidence="2">Belongs to the cation transport ATPase (P-type) (TC 3.A.3) family. Type IB subfamily.</text>
</comment>
<dbReference type="InterPro" id="IPR023214">
    <property type="entry name" value="HAD_sf"/>
</dbReference>
<dbReference type="PANTHER" id="PTHR43520:SF8">
    <property type="entry name" value="P-TYPE CU(+) TRANSPORTER"/>
    <property type="match status" value="1"/>
</dbReference>
<dbReference type="PROSITE" id="PS50846">
    <property type="entry name" value="HMA_2"/>
    <property type="match status" value="1"/>
</dbReference>
<dbReference type="InterPro" id="IPR036412">
    <property type="entry name" value="HAD-like_sf"/>
</dbReference>
<evidence type="ECO:0000256" key="10">
    <source>
        <dbReference type="SAM" id="Phobius"/>
    </source>
</evidence>
<dbReference type="GeneID" id="25458647"/>
<dbReference type="InterPro" id="IPR023299">
    <property type="entry name" value="ATPase_P-typ_cyto_dom_N"/>
</dbReference>
<dbReference type="InterPro" id="IPR018303">
    <property type="entry name" value="ATPase_P-typ_P_site"/>
</dbReference>
<accession>A0A088E2K2</accession>
<dbReference type="SUPFAM" id="SSF81653">
    <property type="entry name" value="Calcium ATPase, transduction domain A"/>
    <property type="match status" value="1"/>
</dbReference>
<dbReference type="Pfam" id="PF00702">
    <property type="entry name" value="Hydrolase"/>
    <property type="match status" value="1"/>
</dbReference>
<name>A0A088E2K2_9CREN</name>
<dbReference type="GO" id="GO:0055070">
    <property type="term" value="P:copper ion homeostasis"/>
    <property type="evidence" value="ECO:0007669"/>
    <property type="project" value="TreeGrafter"/>
</dbReference>
<dbReference type="NCBIfam" id="TIGR01525">
    <property type="entry name" value="ATPase-IB_hvy"/>
    <property type="match status" value="1"/>
</dbReference>
<feature type="transmembrane region" description="Helical" evidence="10">
    <location>
        <begin position="158"/>
        <end position="191"/>
    </location>
</feature>
<dbReference type="GO" id="GO:0016020">
    <property type="term" value="C:membrane"/>
    <property type="evidence" value="ECO:0007669"/>
    <property type="project" value="InterPro"/>
</dbReference>
<keyword evidence="7" id="KW-1278">Translocase</keyword>
<dbReference type="Proteomes" id="UP000029084">
    <property type="component" value="Chromosome"/>
</dbReference>
<dbReference type="InterPro" id="IPR017969">
    <property type="entry name" value="Heavy-metal-associated_CS"/>
</dbReference>
<dbReference type="Gene3D" id="3.40.50.1000">
    <property type="entry name" value="HAD superfamily/HAD-like"/>
    <property type="match status" value="1"/>
</dbReference>
<dbReference type="GO" id="GO:0016887">
    <property type="term" value="F:ATP hydrolysis activity"/>
    <property type="evidence" value="ECO:0007669"/>
    <property type="project" value="InterPro"/>
</dbReference>
<dbReference type="SUPFAM" id="SSF55008">
    <property type="entry name" value="HMA, heavy metal-associated domain"/>
    <property type="match status" value="2"/>
</dbReference>
<evidence type="ECO:0000256" key="4">
    <source>
        <dbReference type="ARBA" id="ARBA00022723"/>
    </source>
</evidence>
<dbReference type="SUPFAM" id="SSF56784">
    <property type="entry name" value="HAD-like"/>
    <property type="match status" value="1"/>
</dbReference>
<dbReference type="InterPro" id="IPR008250">
    <property type="entry name" value="ATPase_P-typ_transduc_dom_A_sf"/>
</dbReference>
<dbReference type="AlphaFoldDB" id="A0A088E2K2"/>
<dbReference type="InterPro" id="IPR027256">
    <property type="entry name" value="P-typ_ATPase_IB"/>
</dbReference>
<dbReference type="SUPFAM" id="SSF81665">
    <property type="entry name" value="Calcium ATPase, transmembrane domain M"/>
    <property type="match status" value="1"/>
</dbReference>
<dbReference type="OrthoDB" id="8588at2157"/>
<dbReference type="Pfam" id="PF00122">
    <property type="entry name" value="E1-E2_ATPase"/>
    <property type="match status" value="1"/>
</dbReference>
<feature type="transmembrane region" description="Helical" evidence="10">
    <location>
        <begin position="698"/>
        <end position="719"/>
    </location>
</feature>
<evidence type="ECO:0000313" key="16">
    <source>
        <dbReference type="Proteomes" id="UP000062475"/>
    </source>
</evidence>
<comment type="subcellular location">
    <subcellularLocation>
        <location evidence="1">Endomembrane system</location>
        <topology evidence="1">Multi-pass membrane protein</topology>
    </subcellularLocation>
</comment>
<dbReference type="EMBL" id="CP012172">
    <property type="protein sequence ID" value="AKV73623.1"/>
    <property type="molecule type" value="Genomic_DNA"/>
</dbReference>
<dbReference type="NCBIfam" id="TIGR01512">
    <property type="entry name" value="ATPase-IB2_Cd"/>
    <property type="match status" value="1"/>
</dbReference>
<dbReference type="PROSITE" id="PS01047">
    <property type="entry name" value="HMA_1"/>
    <property type="match status" value="1"/>
</dbReference>
<evidence type="ECO:0000256" key="5">
    <source>
        <dbReference type="ARBA" id="ARBA00022741"/>
    </source>
</evidence>
<evidence type="ECO:0000313" key="13">
    <source>
        <dbReference type="EMBL" id="AKV73623.1"/>
    </source>
</evidence>
<evidence type="ECO:0000313" key="15">
    <source>
        <dbReference type="Proteomes" id="UP000029084"/>
    </source>
</evidence>
<dbReference type="Gene3D" id="3.30.70.100">
    <property type="match status" value="2"/>
</dbReference>
<dbReference type="PANTHER" id="PTHR43520">
    <property type="entry name" value="ATP7, ISOFORM B"/>
    <property type="match status" value="1"/>
</dbReference>
<dbReference type="RefSeq" id="WP_048806907.1">
    <property type="nucleotide sequence ID" value="NZ_CP008822.1"/>
</dbReference>
<dbReference type="InterPro" id="IPR059000">
    <property type="entry name" value="ATPase_P-type_domA"/>
</dbReference>
<dbReference type="Gene3D" id="3.40.1110.10">
    <property type="entry name" value="Calcium-transporting ATPase, cytoplasmic domain N"/>
    <property type="match status" value="1"/>
</dbReference>
<evidence type="ECO:0000256" key="7">
    <source>
        <dbReference type="ARBA" id="ARBA00022967"/>
    </source>
</evidence>
<dbReference type="Proteomes" id="UP000062475">
    <property type="component" value="Chromosome"/>
</dbReference>
<evidence type="ECO:0000256" key="8">
    <source>
        <dbReference type="ARBA" id="ARBA00022989"/>
    </source>
</evidence>
<keyword evidence="4" id="KW-0479">Metal-binding</keyword>
<dbReference type="NCBIfam" id="TIGR01494">
    <property type="entry name" value="ATPase_P-type"/>
    <property type="match status" value="1"/>
</dbReference>
<evidence type="ECO:0000256" key="3">
    <source>
        <dbReference type="ARBA" id="ARBA00022692"/>
    </source>
</evidence>
<feature type="transmembrane region" description="Helical" evidence="10">
    <location>
        <begin position="382"/>
        <end position="405"/>
    </location>
</feature>
<evidence type="ECO:0000256" key="1">
    <source>
        <dbReference type="ARBA" id="ARBA00004127"/>
    </source>
</evidence>
<evidence type="ECO:0000313" key="12">
    <source>
        <dbReference type="EMBL" id="AIM26654.1"/>
    </source>
</evidence>
<dbReference type="PATRIC" id="fig|43687.5.peg.504"/>
<gene>
    <name evidence="12" type="ORF">HA72_0490</name>
    <name evidence="13" type="ORF">MsedA_0504</name>
    <name evidence="14" type="ORF">MsedB_0504</name>
</gene>
<keyword evidence="3 10" id="KW-0812">Transmembrane</keyword>
<dbReference type="GO" id="GO:0005524">
    <property type="term" value="F:ATP binding"/>
    <property type="evidence" value="ECO:0007669"/>
    <property type="project" value="UniProtKB-KW"/>
</dbReference>
<keyword evidence="9 10" id="KW-0472">Membrane</keyword>
<dbReference type="GO" id="GO:0005507">
    <property type="term" value="F:copper ion binding"/>
    <property type="evidence" value="ECO:0007669"/>
    <property type="project" value="TreeGrafter"/>
</dbReference>
<feature type="transmembrane region" description="Helical" evidence="10">
    <location>
        <begin position="240"/>
        <end position="258"/>
    </location>
</feature>
<evidence type="ECO:0000259" key="11">
    <source>
        <dbReference type="PROSITE" id="PS50846"/>
    </source>
</evidence>
<keyword evidence="8 10" id="KW-1133">Transmembrane helix</keyword>
<dbReference type="InterPro" id="IPR036163">
    <property type="entry name" value="HMA_dom_sf"/>
</dbReference>
<dbReference type="Gene3D" id="2.70.150.10">
    <property type="entry name" value="Calcium-transporting ATPase, cytoplasmic transduction domain A"/>
    <property type="match status" value="1"/>
</dbReference>
<evidence type="ECO:0000256" key="2">
    <source>
        <dbReference type="ARBA" id="ARBA00006024"/>
    </source>
</evidence>
<feature type="transmembrane region" description="Helical" evidence="10">
    <location>
        <begin position="212"/>
        <end position="234"/>
    </location>
</feature>
<feature type="transmembrane region" description="Helical" evidence="10">
    <location>
        <begin position="725"/>
        <end position="743"/>
    </location>
</feature>
<sequence>MVTEEKSSLRLRKEEELKILGMHCATCEVTVTKAISGVKGVQEARVNLASGNAKVILQGGRLKEVVDAVRKAGYDVVLQKFTAKVRVSEEESHRLTEILEGMDGVVSAKINPSSGLIIVEYNPVTASSDRIREELERRGYRIEIEEERLSRSSDFKDLLTRLIVGALISPFTLISIPILQFILSIPVVFFAGMRFHTGAYRALRNRTTNMDVLVSLSSLTAWVYSLVSLLYLHAGYFFDSASLLVTFILAGKTLEAYIKERTSNDVVSLQSVKATKANGETVDSRKLRVGDVVVVKGGEVVPADGIVDEGEGYVNESIYTGEPLPAKKKKGDSVIGGSTLVSGFLKIYVTRTGERTYISQVIEALREAEAVRIPIQGLADRISAVFVPTVIVVALISFAVWFYALHQTLTFSILIAVAVLASACPCGFGLATPMAVMVGIRKLLRRGIVVKRGESLEKLGDVKTFVLDKTGTITRGEIKVERFQEYVPGAVELASSLERLSNHPVGRAIASLSSSSHGVEGFTEMDGGVYGKVDQHEVLVGKPDLVKRNCEGEPRGDVSVCVDWKVAGDFWLNDEMREGVKEVVEELKGRFGVIIATGDSSEYADRIASELRVELRKGLTPEDKVELVRQLKREGGVAFVGDGVNDAQALKEADVGIAVSSGTDLAKYAGDVVIPGLNALPFLIRQSHRTVRKIKENIAWSLTYNAVLVPIAAGMLYPIVLPPEYAALGMAMNSVSVALWSFVQ</sequence>
<reference evidence="16 17" key="2">
    <citation type="journal article" date="2015" name="Genome Announc.">
        <title>Complete Genome Sequences of Evolved Arsenate-Resistant Metallosphaera sedula Strains.</title>
        <authorList>
            <person name="Ai C."/>
            <person name="McCarthy S."/>
            <person name="Schackwitz W."/>
            <person name="Martin J."/>
            <person name="Lipzen A."/>
            <person name="Blum P."/>
        </authorList>
    </citation>
    <scope>NUCLEOTIDE SEQUENCE [LARGE SCALE GENOMIC DNA]</scope>
    <source>
        <strain evidence="13 17">ARS50-1</strain>
        <strain evidence="14 16">ARS50-2</strain>
    </source>
</reference>
<dbReference type="NCBIfam" id="TIGR01511">
    <property type="entry name" value="ATPase-IB1_Cu"/>
    <property type="match status" value="1"/>
</dbReference>
<dbReference type="InterPro" id="IPR001757">
    <property type="entry name" value="P_typ_ATPase"/>
</dbReference>
<evidence type="ECO:0000313" key="14">
    <source>
        <dbReference type="EMBL" id="AKV75864.1"/>
    </source>
</evidence>
<keyword evidence="5" id="KW-0547">Nucleotide-binding</keyword>
<dbReference type="EMBL" id="CP008822">
    <property type="protein sequence ID" value="AIM26654.1"/>
    <property type="molecule type" value="Genomic_DNA"/>
</dbReference>
<dbReference type="Proteomes" id="UP000068832">
    <property type="component" value="Chromosome"/>
</dbReference>
<dbReference type="CDD" id="cd00371">
    <property type="entry name" value="HMA"/>
    <property type="match status" value="2"/>
</dbReference>
<dbReference type="InterPro" id="IPR006121">
    <property type="entry name" value="HMA_dom"/>
</dbReference>
<dbReference type="Pfam" id="PF00403">
    <property type="entry name" value="HMA"/>
    <property type="match status" value="1"/>
</dbReference>
<dbReference type="GO" id="GO:0012505">
    <property type="term" value="C:endomembrane system"/>
    <property type="evidence" value="ECO:0007669"/>
    <property type="project" value="UniProtKB-SubCell"/>
</dbReference>
<organism evidence="12 15">
    <name type="scientific">Metallosphaera sedula</name>
    <dbReference type="NCBI Taxonomy" id="43687"/>
    <lineage>
        <taxon>Archaea</taxon>
        <taxon>Thermoproteota</taxon>
        <taxon>Thermoprotei</taxon>
        <taxon>Sulfolobales</taxon>
        <taxon>Sulfolobaceae</taxon>
        <taxon>Metallosphaera</taxon>
    </lineage>
</organism>